<sequence>MAIRISGLNSGLDTDSIVQELVSAYRTKQDKYKKAQTKLSWKQDAWKEMNTKIYNFYSKSLSNMRRVGNFTNKKVTTVSDSSKATVSASSSVVNGTQTLKVNKLAKAGYLTGRELKASDGEKITTSTELSKLGISSGTLKLKVGGETKTVEVTSGMTVKDFTKALSEQGITANFDANQQRFFLASSETGVSHDFNFVVEDQASLNVLNSLGLATEQNYKDLNVTPAEGTVFANKDDAENAEIVLNGATFTGESNKFSINGLNITATGISDEMTISTSTDVDGIYNMVKDFLKEYNEVMNAMEAAYNAPTAKGYEPLTDDEKDAMSDKEVEKWETKIKDSILRRDDTLRSVMSGMSSHMSKVFEVNGKNYSLASFGIKTAGYFNSAENESYAYHIDGDADDSVSSSNEDQLRKMIEEDPDAVAGFFTQLATSVYDNLHEKMGTTTLSSVYKVYNDKQMQSEYDEYTKTIKKWEDKLKDMEDYYYKKFSAMETALAKLQSQTNSLSSLLGG</sequence>
<dbReference type="Proteomes" id="UP000304953">
    <property type="component" value="Unassembled WGS sequence"/>
</dbReference>
<comment type="caution">
    <text evidence="1">The sequence shown here is derived from an EMBL/GenBank/DDBJ whole genome shotgun (WGS) entry which is preliminary data.</text>
</comment>
<proteinExistence type="predicted"/>
<dbReference type="EMBL" id="SRYA01000034">
    <property type="protein sequence ID" value="TGY95142.1"/>
    <property type="molecule type" value="Genomic_DNA"/>
</dbReference>
<keyword evidence="2" id="KW-1185">Reference proteome</keyword>
<evidence type="ECO:0000313" key="1">
    <source>
        <dbReference type="EMBL" id="TGY95142.1"/>
    </source>
</evidence>
<name>A0AC61RTH8_9FIRM</name>
<reference evidence="1" key="1">
    <citation type="submission" date="2019-04" db="EMBL/GenBank/DDBJ databases">
        <title>Microbes associate with the intestines of laboratory mice.</title>
        <authorList>
            <person name="Navarre W."/>
            <person name="Wong E."/>
            <person name="Huang K."/>
            <person name="Tropini C."/>
            <person name="Ng K."/>
            <person name="Yu B."/>
        </authorList>
    </citation>
    <scope>NUCLEOTIDE SEQUENCE</scope>
    <source>
        <strain evidence="1">NM01_1-7b</strain>
    </source>
</reference>
<accession>A0AC61RTH8</accession>
<gene>
    <name evidence="1" type="ORF">E5329_16390</name>
</gene>
<protein>
    <submittedName>
        <fullName evidence="1">Uncharacterized protein</fullName>
    </submittedName>
</protein>
<organism evidence="1 2">
    <name type="scientific">Petralouisia muris</name>
    <dbReference type="NCBI Taxonomy" id="3032872"/>
    <lineage>
        <taxon>Bacteria</taxon>
        <taxon>Bacillati</taxon>
        <taxon>Bacillota</taxon>
        <taxon>Clostridia</taxon>
        <taxon>Lachnospirales</taxon>
        <taxon>Lachnospiraceae</taxon>
        <taxon>Petralouisia</taxon>
    </lineage>
</organism>
<evidence type="ECO:0000313" key="2">
    <source>
        <dbReference type="Proteomes" id="UP000304953"/>
    </source>
</evidence>